<dbReference type="Gene3D" id="3.40.190.290">
    <property type="match status" value="1"/>
</dbReference>
<dbReference type="SUPFAM" id="SSF53850">
    <property type="entry name" value="Periplasmic binding protein-like II"/>
    <property type="match status" value="1"/>
</dbReference>
<keyword evidence="3" id="KW-0238">DNA-binding</keyword>
<proteinExistence type="inferred from homology"/>
<comment type="similarity">
    <text evidence="1">Belongs to the LysR transcriptional regulatory family.</text>
</comment>
<sequence>MDIATRLDLFLDVVRQGSYTKAAELRLMDRSSLSKQIKMLESELGTRLLNRSTRSLSLTEAGKEVLKQAESVRQTISDTHRIVESFHEKPKGLLRITCPTLFGKLYVQKAIKIFMQRYPDTDVQLDLSNKVLNVIEDRYDIAFRIGDMQDSNLVARKIADNHIAILASKSFIERHGMPETPEDLIKLPAVFFSSGGLVVNKIPIGKDPKSGEFKLWEFKGRYRVNEQELVLDSVKSGQGFGVLALYMLGDNIKKFDLVPLLTNYALPESFGALYAVYPHRSPTPLVNKFLDTFRETIGVRPVWESYIDNYENYYNKTGKS</sequence>
<gene>
    <name evidence="6" type="ORF">FX988_00708</name>
</gene>
<accession>A0A857JIM8</accession>
<dbReference type="GO" id="GO:0003677">
    <property type="term" value="F:DNA binding"/>
    <property type="evidence" value="ECO:0007669"/>
    <property type="project" value="UniProtKB-KW"/>
</dbReference>
<dbReference type="PANTHER" id="PTHR30537">
    <property type="entry name" value="HTH-TYPE TRANSCRIPTIONAL REGULATOR"/>
    <property type="match status" value="1"/>
</dbReference>
<dbReference type="Gene3D" id="1.10.10.10">
    <property type="entry name" value="Winged helix-like DNA-binding domain superfamily/Winged helix DNA-binding domain"/>
    <property type="match status" value="1"/>
</dbReference>
<dbReference type="RefSeq" id="WP_160178365.1">
    <property type="nucleotide sequence ID" value="NZ_CP047656.1"/>
</dbReference>
<dbReference type="Pfam" id="PF00126">
    <property type="entry name" value="HTH_1"/>
    <property type="match status" value="1"/>
</dbReference>
<evidence type="ECO:0000313" key="7">
    <source>
        <dbReference type="Proteomes" id="UP000464524"/>
    </source>
</evidence>
<dbReference type="PROSITE" id="PS50931">
    <property type="entry name" value="HTH_LYSR"/>
    <property type="match status" value="1"/>
</dbReference>
<dbReference type="InterPro" id="IPR036390">
    <property type="entry name" value="WH_DNA-bd_sf"/>
</dbReference>
<dbReference type="GO" id="GO:0003700">
    <property type="term" value="F:DNA-binding transcription factor activity"/>
    <property type="evidence" value="ECO:0007669"/>
    <property type="project" value="InterPro"/>
</dbReference>
<dbReference type="EMBL" id="CP047656">
    <property type="protein sequence ID" value="QHJ10494.1"/>
    <property type="molecule type" value="Genomic_DNA"/>
</dbReference>
<dbReference type="Proteomes" id="UP000464524">
    <property type="component" value="Chromosome"/>
</dbReference>
<dbReference type="FunFam" id="1.10.10.10:FF:000001">
    <property type="entry name" value="LysR family transcriptional regulator"/>
    <property type="match status" value="1"/>
</dbReference>
<dbReference type="InterPro" id="IPR036388">
    <property type="entry name" value="WH-like_DNA-bd_sf"/>
</dbReference>
<keyword evidence="4" id="KW-0804">Transcription</keyword>
<feature type="domain" description="HTH lysR-type" evidence="5">
    <location>
        <begin position="1"/>
        <end position="59"/>
    </location>
</feature>
<dbReference type="OrthoDB" id="9786526at2"/>
<evidence type="ECO:0000259" key="5">
    <source>
        <dbReference type="PROSITE" id="PS50931"/>
    </source>
</evidence>
<dbReference type="InterPro" id="IPR005119">
    <property type="entry name" value="LysR_subst-bd"/>
</dbReference>
<organism evidence="6 7">
    <name type="scientific">Paraglaciecola mesophila</name>
    <dbReference type="NCBI Taxonomy" id="197222"/>
    <lineage>
        <taxon>Bacteria</taxon>
        <taxon>Pseudomonadati</taxon>
        <taxon>Pseudomonadota</taxon>
        <taxon>Gammaproteobacteria</taxon>
        <taxon>Alteromonadales</taxon>
        <taxon>Alteromonadaceae</taxon>
        <taxon>Paraglaciecola</taxon>
    </lineage>
</organism>
<dbReference type="CDD" id="cd08422">
    <property type="entry name" value="PBP2_CrgA_like"/>
    <property type="match status" value="1"/>
</dbReference>
<evidence type="ECO:0000256" key="4">
    <source>
        <dbReference type="ARBA" id="ARBA00023163"/>
    </source>
</evidence>
<reference evidence="6 7" key="1">
    <citation type="submission" date="2019-12" db="EMBL/GenBank/DDBJ databases">
        <title>Genome sequencing and assembly of endphytes of Porphyra tenera.</title>
        <authorList>
            <person name="Park J.M."/>
            <person name="Shin R."/>
            <person name="Jo S.H."/>
        </authorList>
    </citation>
    <scope>NUCLEOTIDE SEQUENCE [LARGE SCALE GENOMIC DNA]</scope>
    <source>
        <strain evidence="6 7">GPM4</strain>
    </source>
</reference>
<keyword evidence="7" id="KW-1185">Reference proteome</keyword>
<dbReference type="InterPro" id="IPR058163">
    <property type="entry name" value="LysR-type_TF_proteobact-type"/>
</dbReference>
<evidence type="ECO:0000256" key="2">
    <source>
        <dbReference type="ARBA" id="ARBA00023015"/>
    </source>
</evidence>
<name>A0A857JIM8_9ALTE</name>
<dbReference type="KEGG" id="pmes:FX988_00708"/>
<evidence type="ECO:0000313" key="6">
    <source>
        <dbReference type="EMBL" id="QHJ10494.1"/>
    </source>
</evidence>
<dbReference type="PANTHER" id="PTHR30537:SF5">
    <property type="entry name" value="HTH-TYPE TRANSCRIPTIONAL ACTIVATOR TTDR-RELATED"/>
    <property type="match status" value="1"/>
</dbReference>
<dbReference type="InterPro" id="IPR000847">
    <property type="entry name" value="LysR_HTH_N"/>
</dbReference>
<keyword evidence="2" id="KW-0805">Transcription regulation</keyword>
<evidence type="ECO:0000256" key="1">
    <source>
        <dbReference type="ARBA" id="ARBA00009437"/>
    </source>
</evidence>
<dbReference type="SUPFAM" id="SSF46785">
    <property type="entry name" value="Winged helix' DNA-binding domain"/>
    <property type="match status" value="1"/>
</dbReference>
<protein>
    <submittedName>
        <fullName evidence="6">HTH-type transcriptional regulator DmlR</fullName>
    </submittedName>
</protein>
<evidence type="ECO:0000256" key="3">
    <source>
        <dbReference type="ARBA" id="ARBA00023125"/>
    </source>
</evidence>
<dbReference type="AlphaFoldDB" id="A0A857JIM8"/>
<dbReference type="Pfam" id="PF03466">
    <property type="entry name" value="LysR_substrate"/>
    <property type="match status" value="1"/>
</dbReference>